<comment type="caution">
    <text evidence="3">The sequence shown here is derived from an EMBL/GenBank/DDBJ whole genome shotgun (WGS) entry which is preliminary data.</text>
</comment>
<evidence type="ECO:0000259" key="2">
    <source>
        <dbReference type="SMART" id="SM00278"/>
    </source>
</evidence>
<dbReference type="NCBIfam" id="TIGR00426">
    <property type="entry name" value="competence protein ComEA helix-hairpin-helix repeat region"/>
    <property type="match status" value="1"/>
</dbReference>
<feature type="domain" description="Helix-hairpin-helix DNA-binding motif class 1" evidence="2">
    <location>
        <begin position="147"/>
        <end position="166"/>
    </location>
</feature>
<dbReference type="PANTHER" id="PTHR21180:SF32">
    <property type="entry name" value="ENDONUCLEASE_EXONUCLEASE_PHOSPHATASE FAMILY DOMAIN-CONTAINING PROTEIN 1"/>
    <property type="match status" value="1"/>
</dbReference>
<organism evidence="3 4">
    <name type="scientific">Paenibacillus chungangensis</name>
    <dbReference type="NCBI Taxonomy" id="696535"/>
    <lineage>
        <taxon>Bacteria</taxon>
        <taxon>Bacillati</taxon>
        <taxon>Bacillota</taxon>
        <taxon>Bacilli</taxon>
        <taxon>Bacillales</taxon>
        <taxon>Paenibacillaceae</taxon>
        <taxon>Paenibacillus</taxon>
    </lineage>
</organism>
<reference evidence="4" key="1">
    <citation type="journal article" date="2019" name="Int. J. Syst. Evol. Microbiol.">
        <title>The Global Catalogue of Microorganisms (GCM) 10K type strain sequencing project: providing services to taxonomists for standard genome sequencing and annotation.</title>
        <authorList>
            <consortium name="The Broad Institute Genomics Platform"/>
            <consortium name="The Broad Institute Genome Sequencing Center for Infectious Disease"/>
            <person name="Wu L."/>
            <person name="Ma J."/>
        </authorList>
    </citation>
    <scope>NUCLEOTIDE SEQUENCE [LARGE SCALE GENOMIC DNA]</scope>
    <source>
        <strain evidence="4">CCUG 59129</strain>
    </source>
</reference>
<dbReference type="InterPro" id="IPR051675">
    <property type="entry name" value="Endo/Exo/Phosphatase_dom_1"/>
</dbReference>
<dbReference type="GO" id="GO:0003677">
    <property type="term" value="F:DNA binding"/>
    <property type="evidence" value="ECO:0007669"/>
    <property type="project" value="UniProtKB-KW"/>
</dbReference>
<feature type="domain" description="Helix-hairpin-helix DNA-binding motif class 1" evidence="2">
    <location>
        <begin position="117"/>
        <end position="136"/>
    </location>
</feature>
<accession>A0ABW3HM76</accession>
<dbReference type="InterPro" id="IPR003583">
    <property type="entry name" value="Hlx-hairpin-Hlx_DNA-bd_motif"/>
</dbReference>
<evidence type="ECO:0000256" key="1">
    <source>
        <dbReference type="SAM" id="MobiDB-lite"/>
    </source>
</evidence>
<dbReference type="PANTHER" id="PTHR21180">
    <property type="entry name" value="ENDONUCLEASE/EXONUCLEASE/PHOSPHATASE FAMILY DOMAIN-CONTAINING PROTEIN 1"/>
    <property type="match status" value="1"/>
</dbReference>
<dbReference type="InterPro" id="IPR004509">
    <property type="entry name" value="Competence_ComEA_HhH"/>
</dbReference>
<protein>
    <submittedName>
        <fullName evidence="3">ComEA family DNA-binding protein</fullName>
    </submittedName>
</protein>
<keyword evidence="4" id="KW-1185">Reference proteome</keyword>
<dbReference type="Pfam" id="PF12836">
    <property type="entry name" value="HHH_3"/>
    <property type="match status" value="1"/>
</dbReference>
<dbReference type="Gene3D" id="1.10.150.280">
    <property type="entry name" value="AF1531-like domain"/>
    <property type="match status" value="1"/>
</dbReference>
<dbReference type="SMART" id="SM00278">
    <property type="entry name" value="HhH1"/>
    <property type="match status" value="2"/>
</dbReference>
<name>A0ABW3HM76_9BACL</name>
<proteinExistence type="predicted"/>
<dbReference type="InterPro" id="IPR010994">
    <property type="entry name" value="RuvA_2-like"/>
</dbReference>
<feature type="region of interest" description="Disordered" evidence="1">
    <location>
        <begin position="59"/>
        <end position="102"/>
    </location>
</feature>
<dbReference type="SUPFAM" id="SSF47781">
    <property type="entry name" value="RuvA domain 2-like"/>
    <property type="match status" value="1"/>
</dbReference>
<feature type="compositionally biased region" description="Basic and acidic residues" evidence="1">
    <location>
        <begin position="76"/>
        <end position="99"/>
    </location>
</feature>
<dbReference type="EMBL" id="JBHTJZ010000005">
    <property type="protein sequence ID" value="MFD0958600.1"/>
    <property type="molecule type" value="Genomic_DNA"/>
</dbReference>
<keyword evidence="3" id="KW-0238">DNA-binding</keyword>
<sequence length="171" mass="18315">MSRAEKSGSSAKLLIAACVTGAILLIAAAYMERKPTAEEWIPLNDAVADALKQLQQQESGNIEGKEGGATQNGGRDASELRDESVKRSEQITDKPRDVEEAGQVQSGLLNINKASVLELQELKGIGPTKARAIVDDRELNGPFQSTEDLMRVKGIGERLYAGVKESVVALP</sequence>
<gene>
    <name evidence="3" type="ORF">ACFQ2I_04285</name>
</gene>
<dbReference type="RefSeq" id="WP_377562400.1">
    <property type="nucleotide sequence ID" value="NZ_JBHTJZ010000005.1"/>
</dbReference>
<evidence type="ECO:0000313" key="3">
    <source>
        <dbReference type="EMBL" id="MFD0958600.1"/>
    </source>
</evidence>
<evidence type="ECO:0000313" key="4">
    <source>
        <dbReference type="Proteomes" id="UP001596989"/>
    </source>
</evidence>
<dbReference type="Proteomes" id="UP001596989">
    <property type="component" value="Unassembled WGS sequence"/>
</dbReference>